<protein>
    <recommendedName>
        <fullName evidence="1">Uroporphyrinogen decarboxylase (URO-D) domain-containing protein</fullName>
    </recommendedName>
</protein>
<evidence type="ECO:0000259" key="1">
    <source>
        <dbReference type="Pfam" id="PF01208"/>
    </source>
</evidence>
<accession>X1VVE6</accession>
<dbReference type="InterPro" id="IPR052024">
    <property type="entry name" value="Methanogen_methyltrans"/>
</dbReference>
<dbReference type="Gene3D" id="3.20.20.210">
    <property type="match status" value="1"/>
</dbReference>
<proteinExistence type="predicted"/>
<dbReference type="SUPFAM" id="SSF51726">
    <property type="entry name" value="UROD/MetE-like"/>
    <property type="match status" value="1"/>
</dbReference>
<organism evidence="2">
    <name type="scientific">marine sediment metagenome</name>
    <dbReference type="NCBI Taxonomy" id="412755"/>
    <lineage>
        <taxon>unclassified sequences</taxon>
        <taxon>metagenomes</taxon>
        <taxon>ecological metagenomes</taxon>
    </lineage>
</organism>
<dbReference type="PANTHER" id="PTHR47099:SF1">
    <property type="entry name" value="METHYLCOBAMIDE:COM METHYLTRANSFERASE MTBA"/>
    <property type="match status" value="1"/>
</dbReference>
<reference evidence="2" key="1">
    <citation type="journal article" date="2014" name="Front. Microbiol.">
        <title>High frequency of phylogenetically diverse reductive dehalogenase-homologous genes in deep subseafloor sedimentary metagenomes.</title>
        <authorList>
            <person name="Kawai M."/>
            <person name="Futagami T."/>
            <person name="Toyoda A."/>
            <person name="Takaki Y."/>
            <person name="Nishi S."/>
            <person name="Hori S."/>
            <person name="Arai W."/>
            <person name="Tsubouchi T."/>
            <person name="Morono Y."/>
            <person name="Uchiyama I."/>
            <person name="Ito T."/>
            <person name="Fujiyama A."/>
            <person name="Inagaki F."/>
            <person name="Takami H."/>
        </authorList>
    </citation>
    <scope>NUCLEOTIDE SEQUENCE</scope>
    <source>
        <strain evidence="2">Expedition CK06-06</strain>
    </source>
</reference>
<dbReference type="GO" id="GO:0006779">
    <property type="term" value="P:porphyrin-containing compound biosynthetic process"/>
    <property type="evidence" value="ECO:0007669"/>
    <property type="project" value="InterPro"/>
</dbReference>
<feature type="non-terminal residue" evidence="2">
    <location>
        <position position="1"/>
    </location>
</feature>
<comment type="caution">
    <text evidence="2">The sequence shown here is derived from an EMBL/GenBank/DDBJ whole genome shotgun (WGS) entry which is preliminary data.</text>
</comment>
<name>X1VVE6_9ZZZZ</name>
<feature type="domain" description="Uroporphyrinogen decarboxylase (URO-D)" evidence="1">
    <location>
        <begin position="23"/>
        <end position="174"/>
    </location>
</feature>
<dbReference type="InterPro" id="IPR038071">
    <property type="entry name" value="UROD/MetE-like_sf"/>
</dbReference>
<sequence>NLALKNLEKVYQVVDNRIDAVFICGTDFGTQTSQFCSVPTFNALYAPYYKKINDWIHQNTTWKTFKHSCGAVVPLIQSFIECGFDILNPVQINATGMDPKYLKETYGDKLVFWGGGIDTQKVLAFGSPEEVRKQVLDNCRIFGENGGFVFNTVHNIQANMPVENLAAMLKAIEQVNR</sequence>
<dbReference type="PANTHER" id="PTHR47099">
    <property type="entry name" value="METHYLCOBAMIDE:COM METHYLTRANSFERASE MTBA"/>
    <property type="match status" value="1"/>
</dbReference>
<dbReference type="EMBL" id="BARW01035655">
    <property type="protein sequence ID" value="GAJ21936.1"/>
    <property type="molecule type" value="Genomic_DNA"/>
</dbReference>
<dbReference type="GO" id="GO:0004853">
    <property type="term" value="F:uroporphyrinogen decarboxylase activity"/>
    <property type="evidence" value="ECO:0007669"/>
    <property type="project" value="InterPro"/>
</dbReference>
<evidence type="ECO:0000313" key="2">
    <source>
        <dbReference type="EMBL" id="GAJ21936.1"/>
    </source>
</evidence>
<dbReference type="Pfam" id="PF01208">
    <property type="entry name" value="URO-D"/>
    <property type="match status" value="1"/>
</dbReference>
<dbReference type="AlphaFoldDB" id="X1VVE6"/>
<dbReference type="InterPro" id="IPR000257">
    <property type="entry name" value="Uroporphyrinogen_deCOase"/>
</dbReference>
<gene>
    <name evidence="2" type="ORF">S12H4_55562</name>
</gene>